<dbReference type="RefSeq" id="WP_148126556.1">
    <property type="nucleotide sequence ID" value="NZ_CP018180.1"/>
</dbReference>
<sequence length="386" mass="44232">MTFDQLKRRRSVFYLACLAAFICLMTIKLSYFVPTVMSMGQIYFLVKCLALLISCKFIFLDDLSIKAKLLTVTAIIIFYFLAKISQDSNVFYYAILIVGAFDVDFDEILKTYIFTVVITILYIIFACWTKIIPEQIVPRAGQFHFLRLSLGFLTPTDLAARCFYLLTAYCAWRKLSLIKWEKIGALLFTILVFSLTNSRLDLIMMLLLLLIVIKPNLFKQLLAKLQFQGLAILTALYVFLNVALAYFFNPHLAWFRVLDHILSSRLTFGNIALRQHGVSLFGQYVAEHSNGDLVPPTNYFYVDSSYIRLLVISGIVISLIVTAVIFYLLWRLCQSQSTSLLLFLLLALISSAIDQHLVEVSYNIVLLAVFAKVRPDNYNFNSIKIY</sequence>
<evidence type="ECO:0008006" key="4">
    <source>
        <dbReference type="Google" id="ProtNLM"/>
    </source>
</evidence>
<accession>A0A3Q8CBN4</accession>
<keyword evidence="1" id="KW-0812">Transmembrane</keyword>
<gene>
    <name evidence="2" type="ORF">BSQ50_04635</name>
</gene>
<organism evidence="2 3">
    <name type="scientific">Liquorilactobacillus nagelii</name>
    <dbReference type="NCBI Taxonomy" id="82688"/>
    <lineage>
        <taxon>Bacteria</taxon>
        <taxon>Bacillati</taxon>
        <taxon>Bacillota</taxon>
        <taxon>Bacilli</taxon>
        <taxon>Lactobacillales</taxon>
        <taxon>Lactobacillaceae</taxon>
        <taxon>Liquorilactobacillus</taxon>
    </lineage>
</organism>
<feature type="transmembrane region" description="Helical" evidence="1">
    <location>
        <begin position="184"/>
        <end position="213"/>
    </location>
</feature>
<reference evidence="2 3" key="1">
    <citation type="submission" date="2016-11" db="EMBL/GenBank/DDBJ databases">
        <title>Interaction between Lactobacillus species and yeast in water kefir.</title>
        <authorList>
            <person name="Behr J."/>
            <person name="Xu D."/>
            <person name="Vogel R.F."/>
        </authorList>
    </citation>
    <scope>NUCLEOTIDE SEQUENCE [LARGE SCALE GENOMIC DNA]</scope>
    <source>
        <strain evidence="2 3">TMW 1.1827</strain>
    </source>
</reference>
<keyword evidence="3" id="KW-1185">Reference proteome</keyword>
<evidence type="ECO:0000313" key="2">
    <source>
        <dbReference type="EMBL" id="AUJ31907.1"/>
    </source>
</evidence>
<dbReference type="Proteomes" id="UP000324497">
    <property type="component" value="Chromosome"/>
</dbReference>
<evidence type="ECO:0000256" key="1">
    <source>
        <dbReference type="SAM" id="Phobius"/>
    </source>
</evidence>
<name>A0A3Q8CBN4_9LACO</name>
<feature type="transmembrane region" description="Helical" evidence="1">
    <location>
        <begin position="67"/>
        <end position="84"/>
    </location>
</feature>
<feature type="transmembrane region" description="Helical" evidence="1">
    <location>
        <begin position="225"/>
        <end position="248"/>
    </location>
</feature>
<feature type="transmembrane region" description="Helical" evidence="1">
    <location>
        <begin position="340"/>
        <end position="358"/>
    </location>
</feature>
<dbReference type="KEGG" id="lng:BSQ50_04635"/>
<feature type="transmembrane region" description="Helical" evidence="1">
    <location>
        <begin position="306"/>
        <end position="328"/>
    </location>
</feature>
<dbReference type="EMBL" id="CP018180">
    <property type="protein sequence ID" value="AUJ31907.1"/>
    <property type="molecule type" value="Genomic_DNA"/>
</dbReference>
<feature type="transmembrane region" description="Helical" evidence="1">
    <location>
        <begin position="39"/>
        <end position="60"/>
    </location>
</feature>
<keyword evidence="1" id="KW-0472">Membrane</keyword>
<feature type="transmembrane region" description="Helical" evidence="1">
    <location>
        <begin position="12"/>
        <end position="33"/>
    </location>
</feature>
<keyword evidence="1" id="KW-1133">Transmembrane helix</keyword>
<evidence type="ECO:0000313" key="3">
    <source>
        <dbReference type="Proteomes" id="UP000324497"/>
    </source>
</evidence>
<feature type="transmembrane region" description="Helical" evidence="1">
    <location>
        <begin position="112"/>
        <end position="132"/>
    </location>
</feature>
<dbReference type="AlphaFoldDB" id="A0A3Q8CBN4"/>
<proteinExistence type="predicted"/>
<protein>
    <recommendedName>
        <fullName evidence="4">Polymerase</fullName>
    </recommendedName>
</protein>
<feature type="transmembrane region" description="Helical" evidence="1">
    <location>
        <begin position="152"/>
        <end position="172"/>
    </location>
</feature>